<dbReference type="InterPro" id="IPR051798">
    <property type="entry name" value="Class-II_PLP-Dep_Aminotrans"/>
</dbReference>
<feature type="domain" description="Aminotransferase class I/classII large" evidence="7">
    <location>
        <begin position="41"/>
        <end position="403"/>
    </location>
</feature>
<evidence type="ECO:0000313" key="9">
    <source>
        <dbReference type="Proteomes" id="UP001055025"/>
    </source>
</evidence>
<dbReference type="InterPro" id="IPR015421">
    <property type="entry name" value="PyrdxlP-dep_Trfase_major"/>
</dbReference>
<dbReference type="CDD" id="cd00609">
    <property type="entry name" value="AAT_like"/>
    <property type="match status" value="1"/>
</dbReference>
<keyword evidence="4" id="KW-0456">Lyase</keyword>
<comment type="caution">
    <text evidence="8">The sequence shown here is derived from an EMBL/GenBank/DDBJ whole genome shotgun (WGS) entry which is preliminary data.</text>
</comment>
<reference evidence="8" key="1">
    <citation type="journal article" date="2022" name="Int. J. Syst. Evol. Microbiol.">
        <title>Granulimonas faecalis gen. nov., sp. nov., and Leptogranulimonas caecicola gen. nov., sp. nov., novel lactate-producing Atopobiaceae bacteria isolated from mouse intestines, and an emended description of the family Atopobiaceae.</title>
        <authorList>
            <person name="Morinaga K."/>
            <person name="Kusada H."/>
            <person name="Sakamoto S."/>
            <person name="Murakami T."/>
            <person name="Toyoda A."/>
            <person name="Mori H."/>
            <person name="Meng X.Y."/>
            <person name="Takashino M."/>
            <person name="Murotomi K."/>
            <person name="Tamaki H."/>
        </authorList>
    </citation>
    <scope>NUCLEOTIDE SEQUENCE</scope>
    <source>
        <strain evidence="8">OPF53</strain>
    </source>
</reference>
<sequence length="411" mass="43928">MAPTTHDFDEPVDRRGTSSVKHDQDHPDHPGEDLLRLWVADMDFRAPEAVTAAIHGRADHGVFGYTEASGRLASAASGWIAAHDGWAPDPSTLVTGPGVVFLIAQAVRALTAPGDPVLIQPPVYYPFSETVRSNGRILVCAPLTYDPGRARAGFAAAVAGEEPGPSPYTFDVAAFEEAVVSSGARMFILCNPHNPVGRVWTPAELDAMARVCADHDVFVVADEIHADFGRPGHPHAPFAAAAEKAGCRCIVCTSPSKTFNMAGLQLACGWVPDADVRSRIEAEMDACGYFGVNPLSQEAAVACFEHGGPWLADLKAYLEGTVDWVNRFVAGELPELCVVQPEGTYLLWVDCRGLGLSDEALARLVEVDAGLWVDPGTMFGPEGSGFIRVNLATQRSVVQDAFRRLRGAVRG</sequence>
<dbReference type="NCBIfam" id="TIGR04350">
    <property type="entry name" value="C_S_lyase_PatB"/>
    <property type="match status" value="1"/>
</dbReference>
<feature type="region of interest" description="Disordered" evidence="6">
    <location>
        <begin position="1"/>
        <end position="32"/>
    </location>
</feature>
<organism evidence="8 9">
    <name type="scientific">Granulimonas faecalis</name>
    <dbReference type="NCBI Taxonomy" id="2894155"/>
    <lineage>
        <taxon>Bacteria</taxon>
        <taxon>Bacillati</taxon>
        <taxon>Actinomycetota</taxon>
        <taxon>Coriobacteriia</taxon>
        <taxon>Coriobacteriales</taxon>
        <taxon>Kribbibacteriaceae</taxon>
        <taxon>Granulimonas</taxon>
    </lineage>
</organism>
<dbReference type="PANTHER" id="PTHR43525">
    <property type="entry name" value="PROTEIN MALY"/>
    <property type="match status" value="1"/>
</dbReference>
<dbReference type="AlphaFoldDB" id="A0AAV5B6Y7"/>
<comment type="similarity">
    <text evidence="5">Belongs to the class-II pyridoxal-phosphate-dependent aminotransferase family. MalY/PatB cystathionine beta-lyase subfamily.</text>
</comment>
<evidence type="ECO:0000256" key="5">
    <source>
        <dbReference type="ARBA" id="ARBA00037974"/>
    </source>
</evidence>
<dbReference type="Gene3D" id="3.90.1150.10">
    <property type="entry name" value="Aspartate Aminotransferase, domain 1"/>
    <property type="match status" value="1"/>
</dbReference>
<dbReference type="EC" id="4.4.1.13" evidence="2"/>
<dbReference type="Proteomes" id="UP001055025">
    <property type="component" value="Unassembled WGS sequence"/>
</dbReference>
<evidence type="ECO:0000256" key="6">
    <source>
        <dbReference type="SAM" id="MobiDB-lite"/>
    </source>
</evidence>
<keyword evidence="3" id="KW-0663">Pyridoxal phosphate</keyword>
<dbReference type="Pfam" id="PF00155">
    <property type="entry name" value="Aminotran_1_2"/>
    <property type="match status" value="1"/>
</dbReference>
<dbReference type="EMBL" id="BQKC01000001">
    <property type="protein sequence ID" value="GJM55961.1"/>
    <property type="molecule type" value="Genomic_DNA"/>
</dbReference>
<name>A0AAV5B6Y7_9ACTN</name>
<keyword evidence="9" id="KW-1185">Reference proteome</keyword>
<gene>
    <name evidence="8" type="primary">patB</name>
    <name evidence="8" type="ORF">ATOP_16160</name>
</gene>
<dbReference type="RefSeq" id="WP_265590984.1">
    <property type="nucleotide sequence ID" value="NZ_BQKC01000001.1"/>
</dbReference>
<proteinExistence type="inferred from homology"/>
<dbReference type="SUPFAM" id="SSF53383">
    <property type="entry name" value="PLP-dependent transferases"/>
    <property type="match status" value="1"/>
</dbReference>
<dbReference type="InterPro" id="IPR027619">
    <property type="entry name" value="C-S_lyase_PatB-like"/>
</dbReference>
<dbReference type="Gene3D" id="3.40.640.10">
    <property type="entry name" value="Type I PLP-dependent aspartate aminotransferase-like (Major domain)"/>
    <property type="match status" value="1"/>
</dbReference>
<protein>
    <recommendedName>
        <fullName evidence="2">cysteine-S-conjugate beta-lyase</fullName>
        <ecNumber evidence="2">4.4.1.13</ecNumber>
    </recommendedName>
</protein>
<comment type="cofactor">
    <cofactor evidence="1">
        <name>pyridoxal 5'-phosphate</name>
        <dbReference type="ChEBI" id="CHEBI:597326"/>
    </cofactor>
</comment>
<dbReference type="InterPro" id="IPR004839">
    <property type="entry name" value="Aminotransferase_I/II_large"/>
</dbReference>
<evidence type="ECO:0000259" key="7">
    <source>
        <dbReference type="Pfam" id="PF00155"/>
    </source>
</evidence>
<dbReference type="InterPro" id="IPR015424">
    <property type="entry name" value="PyrdxlP-dep_Trfase"/>
</dbReference>
<evidence type="ECO:0000256" key="2">
    <source>
        <dbReference type="ARBA" id="ARBA00012224"/>
    </source>
</evidence>
<dbReference type="GO" id="GO:0047804">
    <property type="term" value="F:cysteine-S-conjugate beta-lyase activity"/>
    <property type="evidence" value="ECO:0007669"/>
    <property type="project" value="UniProtKB-EC"/>
</dbReference>
<dbReference type="InterPro" id="IPR015422">
    <property type="entry name" value="PyrdxlP-dep_Trfase_small"/>
</dbReference>
<evidence type="ECO:0000256" key="4">
    <source>
        <dbReference type="ARBA" id="ARBA00023239"/>
    </source>
</evidence>
<accession>A0AAV5B6Y7</accession>
<evidence type="ECO:0000313" key="8">
    <source>
        <dbReference type="EMBL" id="GJM55961.1"/>
    </source>
</evidence>
<evidence type="ECO:0000256" key="3">
    <source>
        <dbReference type="ARBA" id="ARBA00022898"/>
    </source>
</evidence>
<dbReference type="PANTHER" id="PTHR43525:SF1">
    <property type="entry name" value="PROTEIN MALY"/>
    <property type="match status" value="1"/>
</dbReference>
<evidence type="ECO:0000256" key="1">
    <source>
        <dbReference type="ARBA" id="ARBA00001933"/>
    </source>
</evidence>
<dbReference type="GO" id="GO:0030170">
    <property type="term" value="F:pyridoxal phosphate binding"/>
    <property type="evidence" value="ECO:0007669"/>
    <property type="project" value="InterPro"/>
</dbReference>